<evidence type="ECO:0008006" key="3">
    <source>
        <dbReference type="Google" id="ProtNLM"/>
    </source>
</evidence>
<sequence>MEETERNKIIDNEIRRLSDILKEVDSKKRRTAKGLIEECGFMKATLIELKGIIAESGVINEMPQGEYSILREHPALKSYNATIQRYTTVIDKLMGLLPKDAQKPDDDLSSLVGFLNERDD</sequence>
<evidence type="ECO:0000313" key="2">
    <source>
        <dbReference type="Proteomes" id="UP000886856"/>
    </source>
</evidence>
<comment type="caution">
    <text evidence="1">The sequence shown here is derived from an EMBL/GenBank/DDBJ whole genome shotgun (WGS) entry which is preliminary data.</text>
</comment>
<protein>
    <recommendedName>
        <fullName evidence="3">P27 family phage terminase small subunit</fullName>
    </recommendedName>
</protein>
<dbReference type="AlphaFoldDB" id="A0A9D2KXF3"/>
<dbReference type="Proteomes" id="UP000886856">
    <property type="component" value="Unassembled WGS sequence"/>
</dbReference>
<gene>
    <name evidence="1" type="ORF">H9948_06700</name>
</gene>
<name>A0A9D2KXF3_9LACT</name>
<accession>A0A9D2KXF3</accession>
<dbReference type="EMBL" id="DWYW01000152">
    <property type="protein sequence ID" value="HJA90463.1"/>
    <property type="molecule type" value="Genomic_DNA"/>
</dbReference>
<proteinExistence type="predicted"/>
<organism evidence="1 2">
    <name type="scientific">Candidatus Jeotgalibaca merdavium</name>
    <dbReference type="NCBI Taxonomy" id="2838627"/>
    <lineage>
        <taxon>Bacteria</taxon>
        <taxon>Bacillati</taxon>
        <taxon>Bacillota</taxon>
        <taxon>Bacilli</taxon>
        <taxon>Lactobacillales</taxon>
        <taxon>Carnobacteriaceae</taxon>
        <taxon>Jeotgalibaca</taxon>
    </lineage>
</organism>
<reference evidence="1" key="2">
    <citation type="submission" date="2021-04" db="EMBL/GenBank/DDBJ databases">
        <authorList>
            <person name="Gilroy R."/>
        </authorList>
    </citation>
    <scope>NUCLEOTIDE SEQUENCE</scope>
    <source>
        <strain evidence="1">CHK171-505</strain>
    </source>
</reference>
<evidence type="ECO:0000313" key="1">
    <source>
        <dbReference type="EMBL" id="HJA90463.1"/>
    </source>
</evidence>
<reference evidence="1" key="1">
    <citation type="journal article" date="2021" name="PeerJ">
        <title>Extensive microbial diversity within the chicken gut microbiome revealed by metagenomics and culture.</title>
        <authorList>
            <person name="Gilroy R."/>
            <person name="Ravi A."/>
            <person name="Getino M."/>
            <person name="Pursley I."/>
            <person name="Horton D.L."/>
            <person name="Alikhan N.F."/>
            <person name="Baker D."/>
            <person name="Gharbi K."/>
            <person name="Hall N."/>
            <person name="Watson M."/>
            <person name="Adriaenssens E.M."/>
            <person name="Foster-Nyarko E."/>
            <person name="Jarju S."/>
            <person name="Secka A."/>
            <person name="Antonio M."/>
            <person name="Oren A."/>
            <person name="Chaudhuri R.R."/>
            <person name="La Ragione R."/>
            <person name="Hildebrand F."/>
            <person name="Pallen M.J."/>
        </authorList>
    </citation>
    <scope>NUCLEOTIDE SEQUENCE</scope>
    <source>
        <strain evidence="1">CHK171-505</strain>
    </source>
</reference>